<comment type="caution">
    <text evidence="4">The sequence shown here is derived from an EMBL/GenBank/DDBJ whole genome shotgun (WGS) entry which is preliminary data.</text>
</comment>
<dbReference type="InterPro" id="IPR009081">
    <property type="entry name" value="PP-bd_ACP"/>
</dbReference>
<keyword evidence="5" id="KW-1185">Reference proteome</keyword>
<dbReference type="InterPro" id="IPR006162">
    <property type="entry name" value="Ppantetheine_attach_site"/>
</dbReference>
<dbReference type="Proteomes" id="UP000253782">
    <property type="component" value="Unassembled WGS sequence"/>
</dbReference>
<dbReference type="SUPFAM" id="SSF47336">
    <property type="entry name" value="ACP-like"/>
    <property type="match status" value="1"/>
</dbReference>
<organism evidence="4 5">
    <name type="scientific">Dyella tabacisoli</name>
    <dbReference type="NCBI Taxonomy" id="2282381"/>
    <lineage>
        <taxon>Bacteria</taxon>
        <taxon>Pseudomonadati</taxon>
        <taxon>Pseudomonadota</taxon>
        <taxon>Gammaproteobacteria</taxon>
        <taxon>Lysobacterales</taxon>
        <taxon>Rhodanobacteraceae</taxon>
        <taxon>Dyella</taxon>
    </lineage>
</organism>
<dbReference type="InterPro" id="IPR036736">
    <property type="entry name" value="ACP-like_sf"/>
</dbReference>
<sequence>MESFRLDDLIELLKEAGEQDESATVVVSEDDADSSFEELGLDSLTLLNVVVHIEKKYSIGIGFAAVTDAKTPNELFLLVQSHLMAKRKIA</sequence>
<dbReference type="RefSeq" id="WP_114843473.1">
    <property type="nucleotide sequence ID" value="NZ_JBHSPE010000001.1"/>
</dbReference>
<accession>A0A369URZ2</accession>
<dbReference type="AlphaFoldDB" id="A0A369URZ2"/>
<keyword evidence="1" id="KW-0596">Phosphopantetheine</keyword>
<evidence type="ECO:0000256" key="2">
    <source>
        <dbReference type="ARBA" id="ARBA00022553"/>
    </source>
</evidence>
<reference evidence="4 5" key="1">
    <citation type="submission" date="2018-07" db="EMBL/GenBank/DDBJ databases">
        <title>Dyella tabacisoli L4-6T, whole genome shotgun sequence.</title>
        <authorList>
            <person name="Zhou X.-K."/>
            <person name="Li W.-J."/>
            <person name="Duan Y.-Q."/>
        </authorList>
    </citation>
    <scope>NUCLEOTIDE SEQUENCE [LARGE SCALE GENOMIC DNA]</scope>
    <source>
        <strain evidence="4 5">L4-6</strain>
    </source>
</reference>
<dbReference type="PROSITE" id="PS50075">
    <property type="entry name" value="CARRIER"/>
    <property type="match status" value="1"/>
</dbReference>
<dbReference type="OrthoDB" id="3537906at2"/>
<dbReference type="EMBL" id="QQAH01000001">
    <property type="protein sequence ID" value="RDD83083.1"/>
    <property type="molecule type" value="Genomic_DNA"/>
</dbReference>
<proteinExistence type="predicted"/>
<evidence type="ECO:0000256" key="1">
    <source>
        <dbReference type="ARBA" id="ARBA00022450"/>
    </source>
</evidence>
<keyword evidence="2" id="KW-0597">Phosphoprotein</keyword>
<feature type="domain" description="Carrier" evidence="3">
    <location>
        <begin position="3"/>
        <end position="83"/>
    </location>
</feature>
<dbReference type="PROSITE" id="PS00012">
    <property type="entry name" value="PHOSPHOPANTETHEINE"/>
    <property type="match status" value="1"/>
</dbReference>
<protein>
    <submittedName>
        <fullName evidence="4">Acyl carrier protein</fullName>
    </submittedName>
</protein>
<dbReference type="Gene3D" id="1.10.1200.10">
    <property type="entry name" value="ACP-like"/>
    <property type="match status" value="1"/>
</dbReference>
<dbReference type="Pfam" id="PF00550">
    <property type="entry name" value="PP-binding"/>
    <property type="match status" value="1"/>
</dbReference>
<name>A0A369URZ2_9GAMM</name>
<gene>
    <name evidence="4" type="ORF">DVJ77_00205</name>
</gene>
<evidence type="ECO:0000313" key="5">
    <source>
        <dbReference type="Proteomes" id="UP000253782"/>
    </source>
</evidence>
<evidence type="ECO:0000313" key="4">
    <source>
        <dbReference type="EMBL" id="RDD83083.1"/>
    </source>
</evidence>
<evidence type="ECO:0000259" key="3">
    <source>
        <dbReference type="PROSITE" id="PS50075"/>
    </source>
</evidence>